<dbReference type="Proteomes" id="UP000186216">
    <property type="component" value="Unassembled WGS sequence"/>
</dbReference>
<reference evidence="9 11" key="2">
    <citation type="submission" date="2021-01" db="EMBL/GenBank/DDBJ databases">
        <title>Biogeographic distribution of Paracoccus.</title>
        <authorList>
            <person name="Hollensteiner J."/>
            <person name="Leineberger J."/>
            <person name="Brinkhoff T."/>
            <person name="Daniel R."/>
        </authorList>
    </citation>
    <scope>NUCLEOTIDE SEQUENCE [LARGE SCALE GENOMIC DNA]</scope>
    <source>
        <strain evidence="9 11">DSM 18447</strain>
    </source>
</reference>
<evidence type="ECO:0000313" key="10">
    <source>
        <dbReference type="Proteomes" id="UP000186216"/>
    </source>
</evidence>
<evidence type="ECO:0000256" key="5">
    <source>
        <dbReference type="ARBA" id="ARBA00022729"/>
    </source>
</evidence>
<evidence type="ECO:0000256" key="4">
    <source>
        <dbReference type="ARBA" id="ARBA00022692"/>
    </source>
</evidence>
<name>A0AA45W1T3_9RHOB</name>
<organism evidence="8 10">
    <name type="scientific">Paracoccus saliphilus</name>
    <dbReference type="NCBI Taxonomy" id="405559"/>
    <lineage>
        <taxon>Bacteria</taxon>
        <taxon>Pseudomonadati</taxon>
        <taxon>Pseudomonadota</taxon>
        <taxon>Alphaproteobacteria</taxon>
        <taxon>Rhodobacterales</taxon>
        <taxon>Paracoccaceae</taxon>
        <taxon>Paracoccus</taxon>
    </lineage>
</organism>
<gene>
    <name evidence="9" type="ORF">JHX88_12255</name>
    <name evidence="8" type="ORF">SAMN05421772_10240</name>
</gene>
<keyword evidence="4" id="KW-0812">Transmembrane</keyword>
<dbReference type="Proteomes" id="UP001215549">
    <property type="component" value="Chromosome"/>
</dbReference>
<keyword evidence="3" id="KW-1134">Transmembrane beta strand</keyword>
<keyword evidence="11" id="KW-1185">Reference proteome</keyword>
<dbReference type="EMBL" id="FTOU01000002">
    <property type="protein sequence ID" value="SIS62199.1"/>
    <property type="molecule type" value="Genomic_DNA"/>
</dbReference>
<evidence type="ECO:0000313" key="11">
    <source>
        <dbReference type="Proteomes" id="UP001215549"/>
    </source>
</evidence>
<evidence type="ECO:0000256" key="3">
    <source>
        <dbReference type="ARBA" id="ARBA00022452"/>
    </source>
</evidence>
<protein>
    <submittedName>
        <fullName evidence="8">Long-chain fatty acid transport protein</fullName>
    </submittedName>
    <submittedName>
        <fullName evidence="9">Outer membrane protein transport protein</fullName>
    </submittedName>
</protein>
<sequence length="379" mass="40041">MKYVFSGATALLISAAPVMSGGIDRSGQFLGPLWEPGNYAEFSFAHVKPTVSSNIADVGGIGIGTTNTADVADSYSQFGLAYKRQFNDNLSGAVMLDQPFGADIDYPFAPEGSPYLGGTGADVSATELTGVVRYVMPETGFGVHGGIRALSTSADVHLGGAVFAAQGADGYHLNLDRETDIGWLAGVSWEKPEIAARVALTFNSAIEHEFDSIHRIGGVQVAPNDKTKVKMPKSVNLEFQTGIAEDTLLMGSVRWVDWSEFKVRPSVLGGTSLTNFEDSTTYTIGIGRKFTDRWSGAVSFLYEGDGDGVGTPLSPYEGKKGITLAAVYTQDNVKITTGISYVKLGAADVGVGEGAERVVIGEKDEGKVWGVGVKVGYSF</sequence>
<reference evidence="8 10" key="1">
    <citation type="submission" date="2017-01" db="EMBL/GenBank/DDBJ databases">
        <authorList>
            <person name="Varghese N."/>
            <person name="Submissions S."/>
        </authorList>
    </citation>
    <scope>NUCLEOTIDE SEQUENCE [LARGE SCALE GENOMIC DNA]</scope>
    <source>
        <strain evidence="8 10">DSM 18447</strain>
    </source>
</reference>
<dbReference type="SUPFAM" id="SSF56935">
    <property type="entry name" value="Porins"/>
    <property type="match status" value="1"/>
</dbReference>
<dbReference type="InterPro" id="IPR005017">
    <property type="entry name" value="OMPP1/FadL/TodX"/>
</dbReference>
<comment type="similarity">
    <text evidence="2">Belongs to the OmpP1/FadL family.</text>
</comment>
<dbReference type="EMBL" id="CP067140">
    <property type="protein sequence ID" value="WCR01701.1"/>
    <property type="molecule type" value="Genomic_DNA"/>
</dbReference>
<dbReference type="Gene3D" id="2.40.160.60">
    <property type="entry name" value="Outer membrane protein transport protein (OMPP1/FadL/TodX)"/>
    <property type="match status" value="1"/>
</dbReference>
<dbReference type="RefSeq" id="WP_076523059.1">
    <property type="nucleotide sequence ID" value="NZ_CP067140.1"/>
</dbReference>
<proteinExistence type="inferred from homology"/>
<keyword evidence="7" id="KW-0998">Cell outer membrane</keyword>
<evidence type="ECO:0000256" key="6">
    <source>
        <dbReference type="ARBA" id="ARBA00023136"/>
    </source>
</evidence>
<evidence type="ECO:0000256" key="2">
    <source>
        <dbReference type="ARBA" id="ARBA00008163"/>
    </source>
</evidence>
<evidence type="ECO:0000256" key="1">
    <source>
        <dbReference type="ARBA" id="ARBA00004571"/>
    </source>
</evidence>
<dbReference type="Pfam" id="PF03349">
    <property type="entry name" value="Toluene_X"/>
    <property type="match status" value="1"/>
</dbReference>
<dbReference type="GO" id="GO:0009279">
    <property type="term" value="C:cell outer membrane"/>
    <property type="evidence" value="ECO:0007669"/>
    <property type="project" value="UniProtKB-SubCell"/>
</dbReference>
<dbReference type="AlphaFoldDB" id="A0AA45W1T3"/>
<evidence type="ECO:0000313" key="9">
    <source>
        <dbReference type="EMBL" id="WCR01701.1"/>
    </source>
</evidence>
<comment type="subcellular location">
    <subcellularLocation>
        <location evidence="1">Cell outer membrane</location>
        <topology evidence="1">Multi-pass membrane protein</topology>
    </subcellularLocation>
</comment>
<evidence type="ECO:0000313" key="8">
    <source>
        <dbReference type="EMBL" id="SIS62199.1"/>
    </source>
</evidence>
<evidence type="ECO:0000256" key="7">
    <source>
        <dbReference type="ARBA" id="ARBA00023237"/>
    </source>
</evidence>
<keyword evidence="6" id="KW-0472">Membrane</keyword>
<accession>A0AA45W1T3</accession>
<keyword evidence="5" id="KW-0732">Signal</keyword>